<evidence type="ECO:0000256" key="1">
    <source>
        <dbReference type="SAM" id="Phobius"/>
    </source>
</evidence>
<keyword evidence="1" id="KW-1133">Transmembrane helix</keyword>
<dbReference type="SUPFAM" id="SSF53850">
    <property type="entry name" value="Periplasmic binding protein-like II"/>
    <property type="match status" value="1"/>
</dbReference>
<comment type="caution">
    <text evidence="2">The sequence shown here is derived from an EMBL/GenBank/DDBJ whole genome shotgun (WGS) entry which is preliminary data.</text>
</comment>
<dbReference type="Pfam" id="PF12974">
    <property type="entry name" value="Phosphonate-bd"/>
    <property type="match status" value="1"/>
</dbReference>
<evidence type="ECO:0000313" key="3">
    <source>
        <dbReference type="Proteomes" id="UP001219862"/>
    </source>
</evidence>
<accession>A0ABT5KT03</accession>
<keyword evidence="1" id="KW-0812">Transmembrane</keyword>
<feature type="transmembrane region" description="Helical" evidence="1">
    <location>
        <begin position="29"/>
        <end position="50"/>
    </location>
</feature>
<dbReference type="Gene3D" id="3.40.190.10">
    <property type="entry name" value="Periplasmic binding protein-like II"/>
    <property type="match status" value="2"/>
</dbReference>
<dbReference type="EMBL" id="JAQQXS010000010">
    <property type="protein sequence ID" value="MDC8785956.1"/>
    <property type="molecule type" value="Genomic_DNA"/>
</dbReference>
<dbReference type="PANTHER" id="PTHR35841">
    <property type="entry name" value="PHOSPHONATES-BINDING PERIPLASMIC PROTEIN"/>
    <property type="match status" value="1"/>
</dbReference>
<protein>
    <submittedName>
        <fullName evidence="2">PhnD/SsuA/transferrin family substrate-binding protein</fullName>
    </submittedName>
</protein>
<sequence length="305" mass="33549">MSADARIDREASTMNHRCETGQKLRAGWVLLRAVVGLFCGWLTVTAVAAAEYRFSPVNQSNISTAAAYWNPIVAYVSEKSGVKLSLKIGRTSADTTSYVLAQEVEFVFSNHLFSPDREALGWKVFGRRNTPAVRGQLVVLADSPISNVAELEGKDIGFPGPEAFLAYKLPYGYLLNQKINARPVFGGNMDGAFAQLISGKVTAVGANSQLVEAYTKRENKYFRVLWSSEPMFDLALMASSKVPEKEVEAVARAFLGMQKDPHGRAILAQVNQLIGLAPDIHFIAADSKDYASYRRFYQTAPVQVR</sequence>
<proteinExistence type="predicted"/>
<keyword evidence="3" id="KW-1185">Reference proteome</keyword>
<dbReference type="RefSeq" id="WP_273597071.1">
    <property type="nucleotide sequence ID" value="NZ_JAQQXS010000010.1"/>
</dbReference>
<organism evidence="2 3">
    <name type="scientific">Roseateles koreensis</name>
    <dbReference type="NCBI Taxonomy" id="2987526"/>
    <lineage>
        <taxon>Bacteria</taxon>
        <taxon>Pseudomonadati</taxon>
        <taxon>Pseudomonadota</taxon>
        <taxon>Betaproteobacteria</taxon>
        <taxon>Burkholderiales</taxon>
        <taxon>Sphaerotilaceae</taxon>
        <taxon>Roseateles</taxon>
    </lineage>
</organism>
<gene>
    <name evidence="2" type="ORF">PRZ01_12210</name>
</gene>
<evidence type="ECO:0000313" key="2">
    <source>
        <dbReference type="EMBL" id="MDC8785956.1"/>
    </source>
</evidence>
<dbReference type="Proteomes" id="UP001219862">
    <property type="component" value="Unassembled WGS sequence"/>
</dbReference>
<reference evidence="2 3" key="1">
    <citation type="submission" date="2022-10" db="EMBL/GenBank/DDBJ databases">
        <title>paucibacter sp. hw8 Genome sequencing.</title>
        <authorList>
            <person name="Park S."/>
        </authorList>
    </citation>
    <scope>NUCLEOTIDE SEQUENCE [LARGE SCALE GENOMIC DNA]</scope>
    <source>
        <strain evidence="3">hw8</strain>
    </source>
</reference>
<name>A0ABT5KT03_9BURK</name>
<dbReference type="PANTHER" id="PTHR35841:SF1">
    <property type="entry name" value="PHOSPHONATES-BINDING PERIPLASMIC PROTEIN"/>
    <property type="match status" value="1"/>
</dbReference>
<keyword evidence="1" id="KW-0472">Membrane</keyword>